<keyword evidence="7" id="KW-1185">Reference proteome</keyword>
<dbReference type="InterPro" id="IPR043128">
    <property type="entry name" value="Rev_trsase/Diguanyl_cyclase"/>
</dbReference>
<dbReference type="PROSITE" id="PS50887">
    <property type="entry name" value="GGDEF"/>
    <property type="match status" value="1"/>
</dbReference>
<evidence type="ECO:0000259" key="5">
    <source>
        <dbReference type="PROSITE" id="PS50887"/>
    </source>
</evidence>
<dbReference type="InterPro" id="IPR000700">
    <property type="entry name" value="PAS-assoc_C"/>
</dbReference>
<dbReference type="RefSeq" id="WP_312886067.1">
    <property type="nucleotide sequence ID" value="NZ_JACHOP010000014.1"/>
</dbReference>
<dbReference type="PROSITE" id="PS50883">
    <property type="entry name" value="EAL"/>
    <property type="match status" value="1"/>
</dbReference>
<comment type="caution">
    <text evidence="6">The sequence shown here is derived from an EMBL/GenBank/DDBJ whole genome shotgun (WGS) entry which is preliminary data.</text>
</comment>
<sequence>MSALDTPSRKAGKARSGFATAGRGAPGPEDARLRHETRAAMLGETLQLAKYSAVTQAAVALALAYMFRDIAPHGYMAGLATAVILLCAATLTAARRYRHALGAAATERAIRRGFAASKLLALVLGLSWASMPAVLLPGMDNAYRVIVVAVCAGLVSDAYVVGPIFGVAVLLAAPVVAGLFVGLLGCEAPVGDYIAVLLAVYATFVFFSARRMCGLSYQRLWDRAVVQQQSETIGLLLKDFEEGTSDWLWETDAAGRLHHSRRRFAALFGRDAADLRDLDVMAVLRAIAAEGAARGDIEAVIAAVQARLPFRDLTVSLATTEGTRWWTLNGKPAFDRQGAFLGYRGVGSDVTASRAAQARIAFLAGHDALTGLPNRTNFQEVLEEVCREIHSSERRSALFYLDLDGFKVVNDTRGHLVGDRLLKEVAARLLDVCGSHGVFRLGGDEFAVVVRDTGRAEAEALASRAVAALRRPYPIDETRLEIGVSVGIAYGPDDAIDPSSLLMRADLALYAAKADGKGCWRTFDPALEEKVQRHRQLDVDMRAALAADEMELHYQPLVDMRSGRVTGFEALLRWNKPGQGWVSPGEVIPVAEGTGFVVEIGRWALRRACTDALAWDGLRVAVNISSIHLRMPGFHEEVAAVLRETGLRPDLLEVEITESVLLDHGVEVLDNLNSLRALGVRIALDDFGTGYSSLSYLTEFPFDKVKVDRSFVRDLQGRPEKVAVVEAIARMGRALSMNVTVEGVETRQQLDVLREKRCDVAQGFLYSPARPASEVMALIGRIEGTVTVAPAAESGPAQDARPILSLVRAS</sequence>
<dbReference type="SUPFAM" id="SSF141868">
    <property type="entry name" value="EAL domain-like"/>
    <property type="match status" value="1"/>
</dbReference>
<dbReference type="Pfam" id="PF00990">
    <property type="entry name" value="GGDEF"/>
    <property type="match status" value="1"/>
</dbReference>
<feature type="transmembrane region" description="Helical" evidence="2">
    <location>
        <begin position="167"/>
        <end position="184"/>
    </location>
</feature>
<keyword evidence="2" id="KW-0472">Membrane</keyword>
<evidence type="ECO:0000259" key="3">
    <source>
        <dbReference type="PROSITE" id="PS50113"/>
    </source>
</evidence>
<dbReference type="CDD" id="cd01949">
    <property type="entry name" value="GGDEF"/>
    <property type="match status" value="1"/>
</dbReference>
<dbReference type="SUPFAM" id="SSF55073">
    <property type="entry name" value="Nucleotide cyclase"/>
    <property type="match status" value="1"/>
</dbReference>
<accession>A0A840ZN73</accession>
<feature type="transmembrane region" description="Helical" evidence="2">
    <location>
        <begin position="115"/>
        <end position="136"/>
    </location>
</feature>
<dbReference type="SUPFAM" id="SSF55785">
    <property type="entry name" value="PYP-like sensor domain (PAS domain)"/>
    <property type="match status" value="1"/>
</dbReference>
<evidence type="ECO:0000313" key="7">
    <source>
        <dbReference type="Proteomes" id="UP000583454"/>
    </source>
</evidence>
<evidence type="ECO:0000259" key="4">
    <source>
        <dbReference type="PROSITE" id="PS50883"/>
    </source>
</evidence>
<dbReference type="AlphaFoldDB" id="A0A840ZN73"/>
<dbReference type="NCBIfam" id="TIGR00254">
    <property type="entry name" value="GGDEF"/>
    <property type="match status" value="1"/>
</dbReference>
<dbReference type="PANTHER" id="PTHR44757:SF2">
    <property type="entry name" value="BIOFILM ARCHITECTURE MAINTENANCE PROTEIN MBAA"/>
    <property type="match status" value="1"/>
</dbReference>
<dbReference type="Proteomes" id="UP000583454">
    <property type="component" value="Unassembled WGS sequence"/>
</dbReference>
<dbReference type="InterPro" id="IPR035965">
    <property type="entry name" value="PAS-like_dom_sf"/>
</dbReference>
<proteinExistence type="predicted"/>
<dbReference type="EMBL" id="JACHOP010000014">
    <property type="protein sequence ID" value="MBB5758505.1"/>
    <property type="molecule type" value="Genomic_DNA"/>
</dbReference>
<dbReference type="InterPro" id="IPR052155">
    <property type="entry name" value="Biofilm_reg_signaling"/>
</dbReference>
<feature type="transmembrane region" description="Helical" evidence="2">
    <location>
        <begin position="73"/>
        <end position="94"/>
    </location>
</feature>
<dbReference type="CDD" id="cd01948">
    <property type="entry name" value="EAL"/>
    <property type="match status" value="1"/>
</dbReference>
<evidence type="ECO:0000256" key="1">
    <source>
        <dbReference type="SAM" id="MobiDB-lite"/>
    </source>
</evidence>
<dbReference type="Pfam" id="PF00563">
    <property type="entry name" value="EAL"/>
    <property type="match status" value="1"/>
</dbReference>
<feature type="transmembrane region" description="Helical" evidence="2">
    <location>
        <begin position="48"/>
        <end position="67"/>
    </location>
</feature>
<dbReference type="InterPro" id="IPR029787">
    <property type="entry name" value="Nucleotide_cyclase"/>
</dbReference>
<evidence type="ECO:0000313" key="6">
    <source>
        <dbReference type="EMBL" id="MBB5758505.1"/>
    </source>
</evidence>
<keyword evidence="2" id="KW-1133">Transmembrane helix</keyword>
<gene>
    <name evidence="6" type="ORF">HNR00_003227</name>
</gene>
<name>A0A840ZN73_9HYPH</name>
<feature type="domain" description="GGDEF" evidence="5">
    <location>
        <begin position="394"/>
        <end position="525"/>
    </location>
</feature>
<dbReference type="SMART" id="SM00052">
    <property type="entry name" value="EAL"/>
    <property type="match status" value="1"/>
</dbReference>
<feature type="region of interest" description="Disordered" evidence="1">
    <location>
        <begin position="1"/>
        <end position="30"/>
    </location>
</feature>
<protein>
    <submittedName>
        <fullName evidence="6">Diguanylate cyclase (GGDEF)-like protein</fullName>
    </submittedName>
</protein>
<dbReference type="Gene3D" id="3.30.450.20">
    <property type="entry name" value="PAS domain"/>
    <property type="match status" value="1"/>
</dbReference>
<dbReference type="Gene3D" id="3.30.70.270">
    <property type="match status" value="1"/>
</dbReference>
<keyword evidence="2" id="KW-0812">Transmembrane</keyword>
<dbReference type="Gene3D" id="3.20.20.450">
    <property type="entry name" value="EAL domain"/>
    <property type="match status" value="1"/>
</dbReference>
<dbReference type="InterPro" id="IPR035919">
    <property type="entry name" value="EAL_sf"/>
</dbReference>
<feature type="transmembrane region" description="Helical" evidence="2">
    <location>
        <begin position="190"/>
        <end position="209"/>
    </location>
</feature>
<dbReference type="PROSITE" id="PS50113">
    <property type="entry name" value="PAC"/>
    <property type="match status" value="1"/>
</dbReference>
<organism evidence="6 7">
    <name type="scientific">Methylorubrum rhodinum</name>
    <dbReference type="NCBI Taxonomy" id="29428"/>
    <lineage>
        <taxon>Bacteria</taxon>
        <taxon>Pseudomonadati</taxon>
        <taxon>Pseudomonadota</taxon>
        <taxon>Alphaproteobacteria</taxon>
        <taxon>Hyphomicrobiales</taxon>
        <taxon>Methylobacteriaceae</taxon>
        <taxon>Methylorubrum</taxon>
    </lineage>
</organism>
<dbReference type="SMART" id="SM00267">
    <property type="entry name" value="GGDEF"/>
    <property type="match status" value="1"/>
</dbReference>
<evidence type="ECO:0000256" key="2">
    <source>
        <dbReference type="SAM" id="Phobius"/>
    </source>
</evidence>
<dbReference type="InterPro" id="IPR000160">
    <property type="entry name" value="GGDEF_dom"/>
</dbReference>
<feature type="domain" description="EAL" evidence="4">
    <location>
        <begin position="534"/>
        <end position="783"/>
    </location>
</feature>
<dbReference type="InterPro" id="IPR001633">
    <property type="entry name" value="EAL_dom"/>
</dbReference>
<dbReference type="PANTHER" id="PTHR44757">
    <property type="entry name" value="DIGUANYLATE CYCLASE DGCP"/>
    <property type="match status" value="1"/>
</dbReference>
<feature type="domain" description="PAC" evidence="3">
    <location>
        <begin position="311"/>
        <end position="362"/>
    </location>
</feature>
<reference evidence="6 7" key="1">
    <citation type="submission" date="2020-08" db="EMBL/GenBank/DDBJ databases">
        <title>Genomic Encyclopedia of Type Strains, Phase IV (KMG-IV): sequencing the most valuable type-strain genomes for metagenomic binning, comparative biology and taxonomic classification.</title>
        <authorList>
            <person name="Goeker M."/>
        </authorList>
    </citation>
    <scope>NUCLEOTIDE SEQUENCE [LARGE SCALE GENOMIC DNA]</scope>
    <source>
        <strain evidence="6 7">DSM 2163</strain>
    </source>
</reference>